<evidence type="ECO:0000313" key="6">
    <source>
        <dbReference type="EMBL" id="CAB5047892.1"/>
    </source>
</evidence>
<name>A0A6J7SAB6_9ZZZZ</name>
<dbReference type="EMBL" id="CAFBMD010000039">
    <property type="protein sequence ID" value="CAB4895714.1"/>
    <property type="molecule type" value="Genomic_DNA"/>
</dbReference>
<feature type="domain" description="PD-(D/E)XK endonuclease-like" evidence="1">
    <location>
        <begin position="22"/>
        <end position="266"/>
    </location>
</feature>
<dbReference type="EMBL" id="CAEZZQ010000001">
    <property type="protein sequence ID" value="CAB4763138.1"/>
    <property type="molecule type" value="Genomic_DNA"/>
</dbReference>
<sequence length="283" mass="31468">MTSAGENVQPELDGMPARLFSATPTRLDMWLSCPRKYRMNYLDSPKLPKGPPRAATTMGIAVHNALKDWWKLELAARTPDSGGSLVRANWRDDGFRDDEQSQGALARAVAWVQGYLSRVNPEFEPRGVERTVSFTTDHLSLQGRVDRIDERGDELVIVDYKTGRHPLNEAEAASSLALAIYASGAERTLRKTCVQVELHHLPTGEVQVHRHTPESRVRHIARADQIGLEAATAQREFKKNPEELDLIFPPTPSSLCGYCDFAQHCDAFTGTPALPWAGIDLTE</sequence>
<dbReference type="EMBL" id="CAFBQA010000023">
    <property type="protein sequence ID" value="CAB5037330.1"/>
    <property type="molecule type" value="Genomic_DNA"/>
</dbReference>
<proteinExistence type="predicted"/>
<dbReference type="InterPro" id="IPR011604">
    <property type="entry name" value="PDDEXK-like_dom_sf"/>
</dbReference>
<dbReference type="InterPro" id="IPR038726">
    <property type="entry name" value="PDDEXK_AddAB-type"/>
</dbReference>
<evidence type="ECO:0000313" key="3">
    <source>
        <dbReference type="EMBL" id="CAB4763138.1"/>
    </source>
</evidence>
<dbReference type="InterPro" id="IPR011335">
    <property type="entry name" value="Restrct_endonuc-II-like"/>
</dbReference>
<dbReference type="SUPFAM" id="SSF52980">
    <property type="entry name" value="Restriction endonuclease-like"/>
    <property type="match status" value="1"/>
</dbReference>
<evidence type="ECO:0000259" key="1">
    <source>
        <dbReference type="Pfam" id="PF12705"/>
    </source>
</evidence>
<organism evidence="5">
    <name type="scientific">freshwater metagenome</name>
    <dbReference type="NCBI Taxonomy" id="449393"/>
    <lineage>
        <taxon>unclassified sequences</taxon>
        <taxon>metagenomes</taxon>
        <taxon>ecological metagenomes</taxon>
    </lineage>
</organism>
<dbReference type="Pfam" id="PF12705">
    <property type="entry name" value="PDDEXK_1"/>
    <property type="match status" value="1"/>
</dbReference>
<dbReference type="Gene3D" id="3.90.320.10">
    <property type="match status" value="1"/>
</dbReference>
<protein>
    <submittedName>
        <fullName evidence="5">Unannotated protein</fullName>
    </submittedName>
</protein>
<gene>
    <name evidence="2" type="ORF">UFOPK2593_00579</name>
    <name evidence="3" type="ORF">UFOPK2894_00009</name>
    <name evidence="4" type="ORF">UFOPK3492_00668</name>
    <name evidence="5" type="ORF">UFOPK4234_00594</name>
    <name evidence="6" type="ORF">UFOPK4295_00593</name>
</gene>
<dbReference type="EMBL" id="CAEZXW010000026">
    <property type="protein sequence ID" value="CAB4699964.1"/>
    <property type="molecule type" value="Genomic_DNA"/>
</dbReference>
<dbReference type="AlphaFoldDB" id="A0A6J7SAB6"/>
<evidence type="ECO:0000313" key="5">
    <source>
        <dbReference type="EMBL" id="CAB5037330.1"/>
    </source>
</evidence>
<evidence type="ECO:0000313" key="4">
    <source>
        <dbReference type="EMBL" id="CAB4895714.1"/>
    </source>
</evidence>
<evidence type="ECO:0000313" key="2">
    <source>
        <dbReference type="EMBL" id="CAB4699964.1"/>
    </source>
</evidence>
<reference evidence="5" key="1">
    <citation type="submission" date="2020-05" db="EMBL/GenBank/DDBJ databases">
        <authorList>
            <person name="Chiriac C."/>
            <person name="Salcher M."/>
            <person name="Ghai R."/>
            <person name="Kavagutti S V."/>
        </authorList>
    </citation>
    <scope>NUCLEOTIDE SEQUENCE</scope>
</reference>
<accession>A0A6J7SAB6</accession>
<dbReference type="EMBL" id="CAFBQF010000022">
    <property type="protein sequence ID" value="CAB5047892.1"/>
    <property type="molecule type" value="Genomic_DNA"/>
</dbReference>